<proteinExistence type="predicted"/>
<reference evidence="1 2" key="2">
    <citation type="journal article" date="2016" name="Int. J. Syst. Evol. Microbiol.">
        <title>Taxonomy of haemolytic and/or proteolytic strains of the genus Acinetobacter with the proposal of Acinetobacter courvalinii sp. nov. (genomic species 14 sensu Bouvet &amp; Jeanjean), Acinetobacter dispersus sp. nov. (genomic species 17), Acinetobacter modestus sp. nov., Acinetobacter proteolyticus sp. nov. and Acinetobacter vivianii sp. nov.</title>
        <authorList>
            <person name="Nemec A."/>
            <person name="Radolfova-Krizova L."/>
            <person name="Maixnerova M."/>
            <person name="Vrestiakova E."/>
            <person name="Jezek P."/>
            <person name="Sedo O."/>
        </authorList>
    </citation>
    <scope>NUCLEOTIDE SEQUENCE [LARGE SCALE GENOMIC DNA]</scope>
    <source>
        <strain evidence="1 2">NIPH 236</strain>
    </source>
</reference>
<dbReference type="RefSeq" id="WP_004663423.1">
    <property type="nucleotide sequence ID" value="NZ_BMDV01000001.1"/>
</dbReference>
<gene>
    <name evidence="1" type="ORF">F992_02721</name>
</gene>
<organism evidence="1 2">
    <name type="scientific">Acinetobacter modestus</name>
    <dbReference type="NCBI Taxonomy" id="1776740"/>
    <lineage>
        <taxon>Bacteria</taxon>
        <taxon>Pseudomonadati</taxon>
        <taxon>Pseudomonadota</taxon>
        <taxon>Gammaproteobacteria</taxon>
        <taxon>Moraxellales</taxon>
        <taxon>Moraxellaceae</taxon>
        <taxon>Acinetobacter</taxon>
    </lineage>
</organism>
<accession>A0ABP2TU78</accession>
<reference evidence="2" key="1">
    <citation type="submission" date="2013-02" db="EMBL/GenBank/DDBJ databases">
        <title>The Genome Sequence of Acinetobacter sp. NIPH 236.</title>
        <authorList>
            <consortium name="The Broad Institute Genome Sequencing Platform"/>
            <consortium name="The Broad Institute Genome Sequencing Center for Infectious Disease"/>
            <person name="Cerqueira G."/>
            <person name="Feldgarden M."/>
            <person name="Courvalin P."/>
            <person name="Perichon B."/>
            <person name="Grillot-Courvalin C."/>
            <person name="Clermont D."/>
            <person name="Rocha E."/>
            <person name="Yoon E.-J."/>
            <person name="Nemec A."/>
            <person name="Walker B."/>
            <person name="Young S.K."/>
            <person name="Zeng Q."/>
            <person name="Gargeya S."/>
            <person name="Fitzgerald M."/>
            <person name="Haas B."/>
            <person name="Abouelleil A."/>
            <person name="Alvarado L."/>
            <person name="Arachchi H.M."/>
            <person name="Berlin A.M."/>
            <person name="Chapman S.B."/>
            <person name="Dewar J."/>
            <person name="Goldberg J."/>
            <person name="Griggs A."/>
            <person name="Gujja S."/>
            <person name="Hansen M."/>
            <person name="Howarth C."/>
            <person name="Imamovic A."/>
            <person name="Larimer J."/>
            <person name="McCowan C."/>
            <person name="Murphy C."/>
            <person name="Neiman D."/>
            <person name="Pearson M."/>
            <person name="Priest M."/>
            <person name="Roberts A."/>
            <person name="Saif S."/>
            <person name="Shea T."/>
            <person name="Sisk P."/>
            <person name="Sykes S."/>
            <person name="Wortman J."/>
            <person name="Nusbaum C."/>
            <person name="Birren B."/>
        </authorList>
    </citation>
    <scope>NUCLEOTIDE SEQUENCE [LARGE SCALE GENOMIC DNA]</scope>
    <source>
        <strain evidence="2">NIPH 236</strain>
    </source>
</reference>
<dbReference type="GeneID" id="92836076"/>
<sequence>MAAIKLSDEEASNFFTEQIGKNHPFTILHPEILKEQIYQAALYSKQNQGTHIPVIVRFRIEFSYFQPRLKRYFNIHLYIRATIDFYWNKKNKGDEISRTYFTTDFYLRTYDFFDVQTEKKYHFCLKNPFEVPNFSATPTIYRQVDSLIYFLKYRLPDINENLIHFIDSEKFKTTLFLDFERPINQQINAL</sequence>
<keyword evidence="2" id="KW-1185">Reference proteome</keyword>
<dbReference type="EMBL" id="APOJ01000029">
    <property type="protein sequence ID" value="ENU25861.1"/>
    <property type="molecule type" value="Genomic_DNA"/>
</dbReference>
<evidence type="ECO:0000313" key="1">
    <source>
        <dbReference type="EMBL" id="ENU25861.1"/>
    </source>
</evidence>
<comment type="caution">
    <text evidence="1">The sequence shown here is derived from an EMBL/GenBank/DDBJ whole genome shotgun (WGS) entry which is preliminary data.</text>
</comment>
<dbReference type="Proteomes" id="UP000013190">
    <property type="component" value="Unassembled WGS sequence"/>
</dbReference>
<protein>
    <submittedName>
        <fullName evidence="1">Uncharacterized protein</fullName>
    </submittedName>
</protein>
<name>A0ABP2TU78_9GAMM</name>
<evidence type="ECO:0000313" key="2">
    <source>
        <dbReference type="Proteomes" id="UP000013190"/>
    </source>
</evidence>